<dbReference type="EMBL" id="BGZK01001921">
    <property type="protein sequence ID" value="GBP88299.1"/>
    <property type="molecule type" value="Genomic_DNA"/>
</dbReference>
<accession>A0A4C1ZN23</accession>
<feature type="compositionally biased region" description="Low complexity" evidence="1">
    <location>
        <begin position="65"/>
        <end position="74"/>
    </location>
</feature>
<dbReference type="Proteomes" id="UP000299102">
    <property type="component" value="Unassembled WGS sequence"/>
</dbReference>
<evidence type="ECO:0000256" key="1">
    <source>
        <dbReference type="SAM" id="MobiDB-lite"/>
    </source>
</evidence>
<sequence length="95" mass="10824">MRHKIKINCFHPPKPSDAHREINKAVHRNSPGKHIVLAARSLLSSRKIQFPKRGTVATINIRAARGSPSAAGRGRSARHLNFYRTKQRRRRPNSE</sequence>
<feature type="compositionally biased region" description="Basic residues" evidence="1">
    <location>
        <begin position="85"/>
        <end position="95"/>
    </location>
</feature>
<protein>
    <submittedName>
        <fullName evidence="2">Uncharacterized protein</fullName>
    </submittedName>
</protein>
<keyword evidence="3" id="KW-1185">Reference proteome</keyword>
<name>A0A4C1ZN23_EUMVA</name>
<evidence type="ECO:0000313" key="3">
    <source>
        <dbReference type="Proteomes" id="UP000299102"/>
    </source>
</evidence>
<gene>
    <name evidence="2" type="ORF">EVAR_89875_1</name>
</gene>
<reference evidence="2 3" key="1">
    <citation type="journal article" date="2019" name="Commun. Biol.">
        <title>The bagworm genome reveals a unique fibroin gene that provides high tensile strength.</title>
        <authorList>
            <person name="Kono N."/>
            <person name="Nakamura H."/>
            <person name="Ohtoshi R."/>
            <person name="Tomita M."/>
            <person name="Numata K."/>
            <person name="Arakawa K."/>
        </authorList>
    </citation>
    <scope>NUCLEOTIDE SEQUENCE [LARGE SCALE GENOMIC DNA]</scope>
</reference>
<comment type="caution">
    <text evidence="2">The sequence shown here is derived from an EMBL/GenBank/DDBJ whole genome shotgun (WGS) entry which is preliminary data.</text>
</comment>
<proteinExistence type="predicted"/>
<organism evidence="2 3">
    <name type="scientific">Eumeta variegata</name>
    <name type="common">Bagworm moth</name>
    <name type="synonym">Eumeta japonica</name>
    <dbReference type="NCBI Taxonomy" id="151549"/>
    <lineage>
        <taxon>Eukaryota</taxon>
        <taxon>Metazoa</taxon>
        <taxon>Ecdysozoa</taxon>
        <taxon>Arthropoda</taxon>
        <taxon>Hexapoda</taxon>
        <taxon>Insecta</taxon>
        <taxon>Pterygota</taxon>
        <taxon>Neoptera</taxon>
        <taxon>Endopterygota</taxon>
        <taxon>Lepidoptera</taxon>
        <taxon>Glossata</taxon>
        <taxon>Ditrysia</taxon>
        <taxon>Tineoidea</taxon>
        <taxon>Psychidae</taxon>
        <taxon>Oiketicinae</taxon>
        <taxon>Eumeta</taxon>
    </lineage>
</organism>
<feature type="region of interest" description="Disordered" evidence="1">
    <location>
        <begin position="65"/>
        <end position="95"/>
    </location>
</feature>
<dbReference type="AlphaFoldDB" id="A0A4C1ZN23"/>
<evidence type="ECO:0000313" key="2">
    <source>
        <dbReference type="EMBL" id="GBP88299.1"/>
    </source>
</evidence>